<comment type="caution">
    <text evidence="1">The sequence shown here is derived from an EMBL/GenBank/DDBJ whole genome shotgun (WGS) entry which is preliminary data.</text>
</comment>
<dbReference type="EMBL" id="JABMIG020000487">
    <property type="protein sequence ID" value="KAL3776539.1"/>
    <property type="molecule type" value="Genomic_DNA"/>
</dbReference>
<evidence type="ECO:0000313" key="1">
    <source>
        <dbReference type="EMBL" id="KAL3776539.1"/>
    </source>
</evidence>
<dbReference type="AlphaFoldDB" id="A0ABD3NL24"/>
<sequence>MNALTGVSGSGENRKKDSSELLLKGPLLKKHMERYLPWYAMDFNALLKDKGCLQHIASIVCAIVLRTKLSITTSVSDNNDNVLEATPSPPVAVEATTSILDSSATCRIKDAEASDLADEEGADLSLPTKDTANEADKRAAKKMEREAEKEILINWAKGLKLTDVVLTDKGDDVETLGVCKWSNLKAYALTAFLNANNIPIAQDLRLGKDLGKNVTYEINYTGYKQKMKAN</sequence>
<organism evidence="1 2">
    <name type="scientific">Cyclotella cryptica</name>
    <dbReference type="NCBI Taxonomy" id="29204"/>
    <lineage>
        <taxon>Eukaryota</taxon>
        <taxon>Sar</taxon>
        <taxon>Stramenopiles</taxon>
        <taxon>Ochrophyta</taxon>
        <taxon>Bacillariophyta</taxon>
        <taxon>Coscinodiscophyceae</taxon>
        <taxon>Thalassiosirophycidae</taxon>
        <taxon>Stephanodiscales</taxon>
        <taxon>Stephanodiscaceae</taxon>
        <taxon>Cyclotella</taxon>
    </lineage>
</organism>
<reference evidence="1 2" key="1">
    <citation type="journal article" date="2020" name="G3 (Bethesda)">
        <title>Improved Reference Genome for Cyclotella cryptica CCMP332, a Model for Cell Wall Morphogenesis, Salinity Adaptation, and Lipid Production in Diatoms (Bacillariophyta).</title>
        <authorList>
            <person name="Roberts W.R."/>
            <person name="Downey K.M."/>
            <person name="Ruck E.C."/>
            <person name="Traller J.C."/>
            <person name="Alverson A.J."/>
        </authorList>
    </citation>
    <scope>NUCLEOTIDE SEQUENCE [LARGE SCALE GENOMIC DNA]</scope>
    <source>
        <strain evidence="1 2">CCMP332</strain>
    </source>
</reference>
<name>A0ABD3NL24_9STRA</name>
<protein>
    <submittedName>
        <fullName evidence="1">Uncharacterized protein</fullName>
    </submittedName>
</protein>
<dbReference type="Proteomes" id="UP001516023">
    <property type="component" value="Unassembled WGS sequence"/>
</dbReference>
<accession>A0ABD3NL24</accession>
<evidence type="ECO:0000313" key="2">
    <source>
        <dbReference type="Proteomes" id="UP001516023"/>
    </source>
</evidence>
<keyword evidence="2" id="KW-1185">Reference proteome</keyword>
<proteinExistence type="predicted"/>
<gene>
    <name evidence="1" type="ORF">HJC23_004745</name>
</gene>